<dbReference type="Proteomes" id="UP000708208">
    <property type="component" value="Unassembled WGS sequence"/>
</dbReference>
<keyword evidence="1" id="KW-1133">Transmembrane helix</keyword>
<dbReference type="InterPro" id="IPR001128">
    <property type="entry name" value="Cyt_P450"/>
</dbReference>
<keyword evidence="1" id="KW-0812">Transmembrane</keyword>
<dbReference type="EMBL" id="CAJVCH010195866">
    <property type="protein sequence ID" value="CAG7730522.1"/>
    <property type="molecule type" value="Genomic_DNA"/>
</dbReference>
<organism evidence="2 3">
    <name type="scientific">Allacma fusca</name>
    <dbReference type="NCBI Taxonomy" id="39272"/>
    <lineage>
        <taxon>Eukaryota</taxon>
        <taxon>Metazoa</taxon>
        <taxon>Ecdysozoa</taxon>
        <taxon>Arthropoda</taxon>
        <taxon>Hexapoda</taxon>
        <taxon>Collembola</taxon>
        <taxon>Symphypleona</taxon>
        <taxon>Sminthuridae</taxon>
        <taxon>Allacma</taxon>
    </lineage>
</organism>
<dbReference type="OrthoDB" id="6364282at2759"/>
<gene>
    <name evidence="2" type="ORF">AFUS01_LOCUS19160</name>
</gene>
<dbReference type="GO" id="GO:0016705">
    <property type="term" value="F:oxidoreductase activity, acting on paired donors, with incorporation or reduction of molecular oxygen"/>
    <property type="evidence" value="ECO:0007669"/>
    <property type="project" value="InterPro"/>
</dbReference>
<proteinExistence type="predicted"/>
<evidence type="ECO:0000313" key="3">
    <source>
        <dbReference type="Proteomes" id="UP000708208"/>
    </source>
</evidence>
<evidence type="ECO:0000256" key="1">
    <source>
        <dbReference type="SAM" id="Phobius"/>
    </source>
</evidence>
<protein>
    <recommendedName>
        <fullName evidence="4">Cytochrome P450</fullName>
    </recommendedName>
</protein>
<dbReference type="GO" id="GO:0004497">
    <property type="term" value="F:monooxygenase activity"/>
    <property type="evidence" value="ECO:0007669"/>
    <property type="project" value="InterPro"/>
</dbReference>
<dbReference type="PANTHER" id="PTHR24299">
    <property type="entry name" value="CYTOCHROME P450 FAMILY 1"/>
    <property type="match status" value="1"/>
</dbReference>
<accession>A0A8J2K7G6</accession>
<dbReference type="AlphaFoldDB" id="A0A8J2K7G6"/>
<name>A0A8J2K7G6_9HEXA</name>
<keyword evidence="1" id="KW-0472">Membrane</keyword>
<sequence>MISLTAFLLSSVICFSIYYLFFKNDGKNYPKGPIGLPIFGNVFQLKGGQYKQISKWAKEYGPIYQIKLGQKRSGKARVKGLGGMWAEGTALLASTGLRGDARNPFFSYL</sequence>
<dbReference type="GO" id="GO:0005506">
    <property type="term" value="F:iron ion binding"/>
    <property type="evidence" value="ECO:0007669"/>
    <property type="project" value="InterPro"/>
</dbReference>
<keyword evidence="3" id="KW-1185">Reference proteome</keyword>
<comment type="caution">
    <text evidence="2">The sequence shown here is derived from an EMBL/GenBank/DDBJ whole genome shotgun (WGS) entry which is preliminary data.</text>
</comment>
<evidence type="ECO:0008006" key="4">
    <source>
        <dbReference type="Google" id="ProtNLM"/>
    </source>
</evidence>
<feature type="transmembrane region" description="Helical" evidence="1">
    <location>
        <begin position="6"/>
        <end position="22"/>
    </location>
</feature>
<evidence type="ECO:0000313" key="2">
    <source>
        <dbReference type="EMBL" id="CAG7730522.1"/>
    </source>
</evidence>
<dbReference type="GO" id="GO:0020037">
    <property type="term" value="F:heme binding"/>
    <property type="evidence" value="ECO:0007669"/>
    <property type="project" value="InterPro"/>
</dbReference>
<reference evidence="2" key="1">
    <citation type="submission" date="2021-06" db="EMBL/GenBank/DDBJ databases">
        <authorList>
            <person name="Hodson N. C."/>
            <person name="Mongue J. A."/>
            <person name="Jaron S. K."/>
        </authorList>
    </citation>
    <scope>NUCLEOTIDE SEQUENCE</scope>
</reference>
<dbReference type="Pfam" id="PF00067">
    <property type="entry name" value="p450"/>
    <property type="match status" value="1"/>
</dbReference>